<keyword evidence="2" id="KW-1185">Reference proteome</keyword>
<name>A0A0L6ZCJ2_9CLOT</name>
<dbReference type="EMBL" id="LHUR01000013">
    <property type="protein sequence ID" value="KOA20538.1"/>
    <property type="molecule type" value="Genomic_DNA"/>
</dbReference>
<dbReference type="RefSeq" id="WP_052220705.1">
    <property type="nucleotide sequence ID" value="NZ_LHUR01000013.1"/>
</dbReference>
<gene>
    <name evidence="1" type="ORF">CLHOM_11260</name>
</gene>
<evidence type="ECO:0000313" key="2">
    <source>
        <dbReference type="Proteomes" id="UP000037043"/>
    </source>
</evidence>
<evidence type="ECO:0000313" key="1">
    <source>
        <dbReference type="EMBL" id="KOA20538.1"/>
    </source>
</evidence>
<reference evidence="2" key="1">
    <citation type="submission" date="2015-08" db="EMBL/GenBank/DDBJ databases">
        <title>Genome sequence of the strict anaerobe Clostridium homopropionicum LuHBu1 (DSM 5847T).</title>
        <authorList>
            <person name="Poehlein A."/>
            <person name="Beck M."/>
            <person name="Schiel-Bengelsdorf B."/>
            <person name="Bengelsdorf F.R."/>
            <person name="Daniel R."/>
            <person name="Duerre P."/>
        </authorList>
    </citation>
    <scope>NUCLEOTIDE SEQUENCE [LARGE SCALE GENOMIC DNA]</scope>
    <source>
        <strain evidence="2">DSM 5847</strain>
    </source>
</reference>
<protein>
    <recommendedName>
        <fullName evidence="3">ATPase</fullName>
    </recommendedName>
</protein>
<evidence type="ECO:0008006" key="3">
    <source>
        <dbReference type="Google" id="ProtNLM"/>
    </source>
</evidence>
<accession>A0A0L6ZCJ2</accession>
<dbReference type="STRING" id="36844.SAMN04488501_108131"/>
<dbReference type="Proteomes" id="UP000037043">
    <property type="component" value="Unassembled WGS sequence"/>
</dbReference>
<sequence>MEVMRLLEYLQEIIETAHTMPFVNKTVVNKTEVIDIIEQIINYLPEEFKKAQWICNEKERILNDAYKQSEQIKIESFEALKREIEKHSITREAEAKAQEIIAAANRDAKTIRLGAKEYADEILSQLESQINIKGEKMLVTIKNETEEYLKATESNITSVIDIIRKNITELRESNK</sequence>
<organism evidence="1 2">
    <name type="scientific">Clostridium homopropionicum DSM 5847</name>
    <dbReference type="NCBI Taxonomy" id="1121318"/>
    <lineage>
        <taxon>Bacteria</taxon>
        <taxon>Bacillati</taxon>
        <taxon>Bacillota</taxon>
        <taxon>Clostridia</taxon>
        <taxon>Eubacteriales</taxon>
        <taxon>Clostridiaceae</taxon>
        <taxon>Clostridium</taxon>
    </lineage>
</organism>
<dbReference type="AlphaFoldDB" id="A0A0L6ZCJ2"/>
<comment type="caution">
    <text evidence="1">The sequence shown here is derived from an EMBL/GenBank/DDBJ whole genome shotgun (WGS) entry which is preliminary data.</text>
</comment>
<proteinExistence type="predicted"/>
<dbReference type="PATRIC" id="fig|1121318.3.peg.1134"/>